<dbReference type="Pfam" id="PF13986">
    <property type="entry name" value="DUF4224"/>
    <property type="match status" value="1"/>
</dbReference>
<gene>
    <name evidence="3" type="ORF">E7V67_006215</name>
</gene>
<feature type="compositionally biased region" description="Polar residues" evidence="1">
    <location>
        <begin position="99"/>
        <end position="116"/>
    </location>
</feature>
<accession>A0ABZ1UQX5</accession>
<dbReference type="EMBL" id="CP136508">
    <property type="protein sequence ID" value="WUR14700.1"/>
    <property type="molecule type" value="Genomic_DNA"/>
</dbReference>
<evidence type="ECO:0000259" key="2">
    <source>
        <dbReference type="Pfam" id="PF13986"/>
    </source>
</evidence>
<name>A0ABZ1UQX5_9BURK</name>
<dbReference type="InterPro" id="IPR025319">
    <property type="entry name" value="DUF4224"/>
</dbReference>
<feature type="compositionally biased region" description="Basic and acidic residues" evidence="1">
    <location>
        <begin position="73"/>
        <end position="82"/>
    </location>
</feature>
<reference evidence="3 4" key="1">
    <citation type="journal article" date="2019" name="Int. J. Syst. Evol. Microbiol.">
        <title>The Draft Whole-Genome Sequence of the Antibiotic Producer Empedobacter haloabium ATCC 31962 Provides Indications for Its Taxonomic Reclassification.</title>
        <authorList>
            <person name="Miess H."/>
            <person name="Arlt P."/>
            <person name="Apel A.K."/>
            <person name="Weber T."/>
            <person name="Nieselt K."/>
            <person name="Hanssen F."/>
            <person name="Czemmel S."/>
            <person name="Nahnsen S."/>
            <person name="Gross H."/>
        </authorList>
    </citation>
    <scope>NUCLEOTIDE SEQUENCE [LARGE SCALE GENOMIC DNA]</scope>
    <source>
        <strain evidence="3 4">ATCC 31962</strain>
    </source>
</reference>
<sequence length="142" mass="15830">MSDMFLTKDELATLTGRKLKSYQIEALRRMGVPFFINAIGHPIVARTAIEGGSNVSPSPPVKEWEPRVFREMREKEEREAQLRRNLGLMGKAQARPDSSDTCSNDVSGPSASQSPENLRGRRAPVTQSQKSGHRRGPRKTGR</sequence>
<feature type="domain" description="DUF4224" evidence="2">
    <location>
        <begin position="5"/>
        <end position="49"/>
    </location>
</feature>
<evidence type="ECO:0000313" key="4">
    <source>
        <dbReference type="Proteomes" id="UP000321323"/>
    </source>
</evidence>
<proteinExistence type="predicted"/>
<evidence type="ECO:0000256" key="1">
    <source>
        <dbReference type="SAM" id="MobiDB-lite"/>
    </source>
</evidence>
<protein>
    <submittedName>
        <fullName evidence="3">DUF4224 domain-containing protein</fullName>
    </submittedName>
</protein>
<keyword evidence="4" id="KW-1185">Reference proteome</keyword>
<feature type="region of interest" description="Disordered" evidence="1">
    <location>
        <begin position="73"/>
        <end position="142"/>
    </location>
</feature>
<organism evidence="3 4">
    <name type="scientific">[Empedobacter] haloabium</name>
    <dbReference type="NCBI Taxonomy" id="592317"/>
    <lineage>
        <taxon>Bacteria</taxon>
        <taxon>Pseudomonadati</taxon>
        <taxon>Pseudomonadota</taxon>
        <taxon>Betaproteobacteria</taxon>
        <taxon>Burkholderiales</taxon>
        <taxon>Oxalobacteraceae</taxon>
        <taxon>Telluria group</taxon>
        <taxon>Telluria group incertae sedis</taxon>
    </lineage>
</organism>
<evidence type="ECO:0000313" key="3">
    <source>
        <dbReference type="EMBL" id="WUR14700.1"/>
    </source>
</evidence>
<feature type="compositionally biased region" description="Basic residues" evidence="1">
    <location>
        <begin position="131"/>
        <end position="142"/>
    </location>
</feature>
<dbReference type="Proteomes" id="UP000321323">
    <property type="component" value="Chromosome"/>
</dbReference>